<name>A0ABM6SWJ9_9ACTN</name>
<feature type="region of interest" description="Disordered" evidence="1">
    <location>
        <begin position="1"/>
        <end position="33"/>
    </location>
</feature>
<dbReference type="Gene3D" id="3.40.50.300">
    <property type="entry name" value="P-loop containing nucleotide triphosphate hydrolases"/>
    <property type="match status" value="1"/>
</dbReference>
<evidence type="ECO:0000256" key="1">
    <source>
        <dbReference type="SAM" id="MobiDB-lite"/>
    </source>
</evidence>
<organism evidence="2 3">
    <name type="scientific">Streptomyces dengpaensis</name>
    <dbReference type="NCBI Taxonomy" id="2049881"/>
    <lineage>
        <taxon>Bacteria</taxon>
        <taxon>Bacillati</taxon>
        <taxon>Actinomycetota</taxon>
        <taxon>Actinomycetes</taxon>
        <taxon>Kitasatosporales</taxon>
        <taxon>Streptomycetaceae</taxon>
        <taxon>Streptomyces</taxon>
    </lineage>
</organism>
<gene>
    <name evidence="2" type="ORF">C4B68_28665</name>
</gene>
<dbReference type="SUPFAM" id="SSF52540">
    <property type="entry name" value="P-loop containing nucleoside triphosphate hydrolases"/>
    <property type="match status" value="1"/>
</dbReference>
<evidence type="ECO:0000313" key="2">
    <source>
        <dbReference type="EMBL" id="AVH59065.1"/>
    </source>
</evidence>
<accession>A0ABM6SWJ9</accession>
<evidence type="ECO:0008006" key="4">
    <source>
        <dbReference type="Google" id="ProtNLM"/>
    </source>
</evidence>
<feature type="compositionally biased region" description="Gly residues" evidence="1">
    <location>
        <begin position="1"/>
        <end position="17"/>
    </location>
</feature>
<dbReference type="Proteomes" id="UP000238413">
    <property type="component" value="Chromosome"/>
</dbReference>
<protein>
    <recommendedName>
        <fullName evidence="4">NACHT domain-containing protein</fullName>
    </recommendedName>
</protein>
<proteinExistence type="predicted"/>
<dbReference type="RefSeq" id="WP_099500808.1">
    <property type="nucleotide sequence ID" value="NZ_CP026652.1"/>
</dbReference>
<keyword evidence="3" id="KW-1185">Reference proteome</keyword>
<evidence type="ECO:0000313" key="3">
    <source>
        <dbReference type="Proteomes" id="UP000238413"/>
    </source>
</evidence>
<dbReference type="EMBL" id="CP026652">
    <property type="protein sequence ID" value="AVH59065.1"/>
    <property type="molecule type" value="Genomic_DNA"/>
</dbReference>
<sequence length="728" mass="80004">MSGVTTGGTGPEGGGQNQVGQKAGDQAVQAGGNISGPVAAAENATATYNDNSIHHYYPLPPREGSSSRARLLEKYLPKLGEVLSRRPPGAAGPLAVEWQAGDDSRMSDPGEIIAECLARRRIILRGPAGAGKSVLLRRAALQSIASGAAIPVILDLSHWKPAHSQAMSEISESAEARSQQFAVMARTSVVPINPRAFEEFLELGEVVLFVDGLNEVASQATSVIILNAIDAYLQQHPLSLSALVADRVHHDGGTDLWPWTELQLHPLTVDTVEAVLSEHFSADVRAAISDADRALLGRPFFLEQAISTGRPALGSAESSLELFYTDQERLTNGDLDRLSAMAFEMYRNSTRVATLSFAEKWLTETTAHRLLADGTLAKSTDGEIQFDHQIKNDFLAARFLAQHQEEWNSDSFNRVTFSANSTEILLSALRMLKSPSVGDRFLQAVYNWHWLYAVKTVGVSTDGVGTLFSKEVEAWLACCAAEKVLDPLIWTSEATRAMLEGLPNATFRGAATVRSAEDIIRLSHSIDSDEDWFVQWRRTLGLSADHAGREEDLQLLAGDNPVMGWAVSNAAKRWSLDEADLRQLRAIYRSTSNTDIRWRVVHTLGAFRSSANTTLLFEALDKERGEWVRYGAIRSLVELAIEGTSDERRLVLEGLRVRLDALTTRLQLKLGEAVFVSHPPEGWAKAVGPLLREAATRQQHLVDIDRWRVLIRQFENYGRGLRITPPGR</sequence>
<reference evidence="2 3" key="1">
    <citation type="submission" date="2018-02" db="EMBL/GenBank/DDBJ databases">
        <title>Complete genome sequence of Streptomyces dengpaensis, the producer of angucyclines.</title>
        <authorList>
            <person name="Yumei L."/>
        </authorList>
    </citation>
    <scope>NUCLEOTIDE SEQUENCE [LARGE SCALE GENOMIC DNA]</scope>
    <source>
        <strain evidence="2 3">XZHG99</strain>
    </source>
</reference>
<dbReference type="InterPro" id="IPR027417">
    <property type="entry name" value="P-loop_NTPase"/>
</dbReference>